<accession>A0A0W0EAT3</accession>
<feature type="transmembrane region" description="Helical" evidence="9">
    <location>
        <begin position="150"/>
        <end position="168"/>
    </location>
</feature>
<feature type="transmembrane region" description="Helical" evidence="9">
    <location>
        <begin position="226"/>
        <end position="250"/>
    </location>
</feature>
<dbReference type="VEuPathDB" id="FungiDB:GWK60_H04477"/>
<feature type="transmembrane region" description="Helical" evidence="9">
    <location>
        <begin position="270"/>
        <end position="287"/>
    </location>
</feature>
<evidence type="ECO:0000256" key="3">
    <source>
        <dbReference type="ARBA" id="ARBA00022448"/>
    </source>
</evidence>
<keyword evidence="8 9" id="KW-0472">Membrane</keyword>
<dbReference type="GO" id="GO:0005290">
    <property type="term" value="F:L-histidine transmembrane transporter activity"/>
    <property type="evidence" value="ECO:0007669"/>
    <property type="project" value="TreeGrafter"/>
</dbReference>
<evidence type="ECO:0000256" key="4">
    <source>
        <dbReference type="ARBA" id="ARBA00022554"/>
    </source>
</evidence>
<evidence type="ECO:0000259" key="10">
    <source>
        <dbReference type="Pfam" id="PF01490"/>
    </source>
</evidence>
<feature type="transmembrane region" description="Helical" evidence="9">
    <location>
        <begin position="414"/>
        <end position="441"/>
    </location>
</feature>
<dbReference type="GO" id="GO:0000329">
    <property type="term" value="C:fungal-type vacuole membrane"/>
    <property type="evidence" value="ECO:0007669"/>
    <property type="project" value="TreeGrafter"/>
</dbReference>
<dbReference type="InterPro" id="IPR013057">
    <property type="entry name" value="AA_transpt_TM"/>
</dbReference>
<dbReference type="EMBL" id="LLZZ01000170">
    <property type="protein sequence ID" value="KTA96653.1"/>
    <property type="molecule type" value="Genomic_DNA"/>
</dbReference>
<dbReference type="GO" id="GO:0005302">
    <property type="term" value="F:L-tyrosine transmembrane transporter activity"/>
    <property type="evidence" value="ECO:0007669"/>
    <property type="project" value="TreeGrafter"/>
</dbReference>
<feature type="transmembrane region" description="Helical" evidence="9">
    <location>
        <begin position="32"/>
        <end position="52"/>
    </location>
</feature>
<dbReference type="VEuPathDB" id="FungiDB:B1J91_H04587g"/>
<organism evidence="11 12">
    <name type="scientific">Candida glabrata</name>
    <name type="common">Yeast</name>
    <name type="synonym">Torulopsis glabrata</name>
    <dbReference type="NCBI Taxonomy" id="5478"/>
    <lineage>
        <taxon>Eukaryota</taxon>
        <taxon>Fungi</taxon>
        <taxon>Dikarya</taxon>
        <taxon>Ascomycota</taxon>
        <taxon>Saccharomycotina</taxon>
        <taxon>Saccharomycetes</taxon>
        <taxon>Saccharomycetales</taxon>
        <taxon>Saccharomycetaceae</taxon>
        <taxon>Nakaseomyces</taxon>
    </lineage>
</organism>
<gene>
    <name evidence="11" type="ORF">AO440_002086</name>
</gene>
<reference evidence="11 12" key="1">
    <citation type="submission" date="2015-10" db="EMBL/GenBank/DDBJ databases">
        <title>Draft genomes sequences of Candida glabrata isolates 1A, 1B, 2A, 2B, 3A and 3B.</title>
        <authorList>
            <person name="Haavelsrud O.E."/>
            <person name="Gaustad P."/>
        </authorList>
    </citation>
    <scope>NUCLEOTIDE SEQUENCE [LARGE SCALE GENOMIC DNA]</scope>
    <source>
        <strain evidence="11">910700640</strain>
    </source>
</reference>
<comment type="caution">
    <text evidence="11">The sequence shown here is derived from an EMBL/GenBank/DDBJ whole genome shotgun (WGS) entry which is preliminary data.</text>
</comment>
<sequence length="445" mass="48649">MSTARSGVVTLLHTACGAGILAIPYAFRPFGLVPAIFMLLFCGLCSMMGLLLQSRIAKYGPLKNVSFFSLAQVVNPASSILFDAAIAIKCFGVGVSYMIVVGDLMPKIWSRVSSSGLLLSRNVNITLVMLFIVGPLCFMRRLNSLRYASMIAIGSVAYLCILVIVHFAHQTTELRELKGEVSVGLPHGEPTPLTTLPIFVFAYTCHHNMFSVINEQKNTGFTYVRYIAIVSILVAFVLYVVIGSTGYLTFGDNITGNIIALYPDTLSTTIGRIAIVLLVMLAFPLQCHPARESINNMIKYVQDRYSPQTSYELTAVDADNLEINNDVTSINSRANDKEEECMDTKRFMVITACILFCSYLLAISVTSLARVLAIVGATGSTTISFILPGYFGWSLIGTEYTSNGNQLPLRKSTVIFKYIGLVMTIWGIIIMITSLIASLFFGASH</sequence>
<feature type="transmembrane region" description="Helical" evidence="9">
    <location>
        <begin position="119"/>
        <end position="138"/>
    </location>
</feature>
<dbReference type="PANTHER" id="PTHR22950">
    <property type="entry name" value="AMINO ACID TRANSPORTER"/>
    <property type="match status" value="1"/>
</dbReference>
<comment type="similarity">
    <text evidence="2">Belongs to the amino acid/polyamine transporter 2 family.</text>
</comment>
<proteinExistence type="inferred from homology"/>
<dbReference type="GO" id="GO:0015194">
    <property type="term" value="F:L-serine transmembrane transporter activity"/>
    <property type="evidence" value="ECO:0007669"/>
    <property type="project" value="TreeGrafter"/>
</dbReference>
<keyword evidence="7 9" id="KW-1133">Transmembrane helix</keyword>
<evidence type="ECO:0000256" key="7">
    <source>
        <dbReference type="ARBA" id="ARBA00022989"/>
    </source>
</evidence>
<dbReference type="VEuPathDB" id="FungiDB:GVI51_H04411"/>
<keyword evidence="5 9" id="KW-0812">Transmembrane</keyword>
<feature type="transmembrane region" description="Helical" evidence="9">
    <location>
        <begin position="371"/>
        <end position="393"/>
    </location>
</feature>
<comment type="subcellular location">
    <subcellularLocation>
        <location evidence="1">Vacuole membrane</location>
        <topology evidence="1">Multi-pass membrane protein</topology>
    </subcellularLocation>
</comment>
<evidence type="ECO:0000256" key="2">
    <source>
        <dbReference type="ARBA" id="ARBA00008066"/>
    </source>
</evidence>
<name>A0A0W0EAT3_CANGB</name>
<protein>
    <submittedName>
        <fullName evidence="11">Vacuolar amino acid transporter 6</fullName>
    </submittedName>
</protein>
<dbReference type="PANTHER" id="PTHR22950:SF678">
    <property type="entry name" value="VACUOLAR AMINO ACID TRANSPORTER 5-RELATED"/>
    <property type="match status" value="1"/>
</dbReference>
<dbReference type="GO" id="GO:0005313">
    <property type="term" value="F:L-glutamate transmembrane transporter activity"/>
    <property type="evidence" value="ECO:0007669"/>
    <property type="project" value="TreeGrafter"/>
</dbReference>
<feature type="transmembrane region" description="Helical" evidence="9">
    <location>
        <begin position="347"/>
        <end position="365"/>
    </location>
</feature>
<evidence type="ECO:0000256" key="6">
    <source>
        <dbReference type="ARBA" id="ARBA00022970"/>
    </source>
</evidence>
<feature type="domain" description="Amino acid transporter transmembrane" evidence="10">
    <location>
        <begin position="2"/>
        <end position="433"/>
    </location>
</feature>
<dbReference type="AlphaFoldDB" id="A0A0W0EAT3"/>
<dbReference type="GO" id="GO:0061459">
    <property type="term" value="F:L-arginine transmembrane transporter activity"/>
    <property type="evidence" value="ECO:0007669"/>
    <property type="project" value="TreeGrafter"/>
</dbReference>
<keyword evidence="3" id="KW-0813">Transport</keyword>
<feature type="transmembrane region" description="Helical" evidence="9">
    <location>
        <begin position="73"/>
        <end position="99"/>
    </location>
</feature>
<dbReference type="Proteomes" id="UP000054886">
    <property type="component" value="Unassembled WGS sequence"/>
</dbReference>
<evidence type="ECO:0000256" key="8">
    <source>
        <dbReference type="ARBA" id="ARBA00023136"/>
    </source>
</evidence>
<dbReference type="VEuPathDB" id="FungiDB:CAGL0H04587g"/>
<dbReference type="Pfam" id="PF01490">
    <property type="entry name" value="Aa_trans"/>
    <property type="match status" value="1"/>
</dbReference>
<keyword evidence="4" id="KW-0926">Vacuole</keyword>
<dbReference type="GO" id="GO:0015189">
    <property type="term" value="F:L-lysine transmembrane transporter activity"/>
    <property type="evidence" value="ECO:0007669"/>
    <property type="project" value="TreeGrafter"/>
</dbReference>
<evidence type="ECO:0000256" key="9">
    <source>
        <dbReference type="SAM" id="Phobius"/>
    </source>
</evidence>
<evidence type="ECO:0000256" key="1">
    <source>
        <dbReference type="ARBA" id="ARBA00004128"/>
    </source>
</evidence>
<evidence type="ECO:0000313" key="11">
    <source>
        <dbReference type="EMBL" id="KTA96653.1"/>
    </source>
</evidence>
<keyword evidence="6" id="KW-0029">Amino-acid transport</keyword>
<evidence type="ECO:0000313" key="12">
    <source>
        <dbReference type="Proteomes" id="UP000054886"/>
    </source>
</evidence>
<evidence type="ECO:0000256" key="5">
    <source>
        <dbReference type="ARBA" id="ARBA00022692"/>
    </source>
</evidence>